<dbReference type="EMBL" id="CP031699">
    <property type="protein sequence ID" value="QEY24275.1"/>
    <property type="molecule type" value="Genomic_DNA"/>
</dbReference>
<feature type="chain" id="PRO_5030605033" description="Entry exclusion lipoprotein TrbK" evidence="1">
    <location>
        <begin position="19"/>
        <end position="72"/>
    </location>
</feature>
<dbReference type="Proteomes" id="UP000325536">
    <property type="component" value="Chromosome"/>
</dbReference>
<dbReference type="OrthoDB" id="8605139at2"/>
<protein>
    <recommendedName>
        <fullName evidence="4">Entry exclusion lipoprotein TrbK</fullName>
    </recommendedName>
</protein>
<feature type="signal peptide" evidence="1">
    <location>
        <begin position="1"/>
        <end position="18"/>
    </location>
</feature>
<reference evidence="2 3" key="1">
    <citation type="submission" date="2018-08" db="EMBL/GenBank/DDBJ databases">
        <title>Neisseria animalis ATCC 49930 complete genome.</title>
        <authorList>
            <person name="Veseli I.A."/>
            <person name="Mascarenhas dos Santos A.C."/>
            <person name="Buttler R."/>
            <person name="Pombert J.-F."/>
        </authorList>
    </citation>
    <scope>NUCLEOTIDE SEQUENCE [LARGE SCALE GENOMIC DNA]</scope>
    <source>
        <strain evidence="2 3">ATCC 49930</strain>
    </source>
</reference>
<evidence type="ECO:0008006" key="4">
    <source>
        <dbReference type="Google" id="ProtNLM"/>
    </source>
</evidence>
<keyword evidence="3" id="KW-1185">Reference proteome</keyword>
<dbReference type="KEGG" id="naq:D0T90_07060"/>
<proteinExistence type="predicted"/>
<sequence length="72" mass="7674">MKNLFPILALAALLSACASNDHAPKPRKLTTAEAIAECIKSSGTTDRALFDACMKDKGYQRKAMPSASAETM</sequence>
<organism evidence="2 3">
    <name type="scientific">Neisseria animalis</name>
    <dbReference type="NCBI Taxonomy" id="492"/>
    <lineage>
        <taxon>Bacteria</taxon>
        <taxon>Pseudomonadati</taxon>
        <taxon>Pseudomonadota</taxon>
        <taxon>Betaproteobacteria</taxon>
        <taxon>Neisseriales</taxon>
        <taxon>Neisseriaceae</taxon>
        <taxon>Neisseria</taxon>
    </lineage>
</organism>
<evidence type="ECO:0000256" key="1">
    <source>
        <dbReference type="SAM" id="SignalP"/>
    </source>
</evidence>
<evidence type="ECO:0000313" key="2">
    <source>
        <dbReference type="EMBL" id="QEY24275.1"/>
    </source>
</evidence>
<evidence type="ECO:0000313" key="3">
    <source>
        <dbReference type="Proteomes" id="UP000325536"/>
    </source>
</evidence>
<dbReference type="RefSeq" id="WP_123795516.1">
    <property type="nucleotide sequence ID" value="NZ_CP031699.1"/>
</dbReference>
<accession>A0A5P3MT69</accession>
<keyword evidence="1" id="KW-0732">Signal</keyword>
<dbReference type="PROSITE" id="PS51257">
    <property type="entry name" value="PROKAR_LIPOPROTEIN"/>
    <property type="match status" value="1"/>
</dbReference>
<gene>
    <name evidence="2" type="ORF">D0T90_07060</name>
</gene>
<name>A0A5P3MT69_NEIAN</name>
<dbReference type="AlphaFoldDB" id="A0A5P3MT69"/>